<dbReference type="SUPFAM" id="SSF53474">
    <property type="entry name" value="alpha/beta-Hydrolases"/>
    <property type="match status" value="1"/>
</dbReference>
<dbReference type="EC" id="3.3.2.10" evidence="3"/>
<feature type="domain" description="AB hydrolase-1" evidence="2">
    <location>
        <begin position="31"/>
        <end position="286"/>
    </location>
</feature>
<dbReference type="InterPro" id="IPR000639">
    <property type="entry name" value="Epox_hydrolase-like"/>
</dbReference>
<evidence type="ECO:0000256" key="1">
    <source>
        <dbReference type="ARBA" id="ARBA00022801"/>
    </source>
</evidence>
<sequence>MYSEPRWIDVEVPAGQLRALSWGPEDAPIALCLHGFPDTAYGWRKLAPALYGAGYRVVAPFLRGYVPSSLASDGSYHIGALMDDVLRIREAVGGTDRDILIGHDWGAITASSIAAMPDNPFRRTVVMSVPPAAAFRVGDERTALLGKLPAQLLRSWYIMFFQLPALPERSARWIVPLLWRRWSPGYPAAEDVRHVDAAIGAPERWRAALGVYRATIRNTRPPAQYARLHQFWTSAARPVGPVLYLHGADDGCMTADFTHWVDKVLPAESRSAVVDHAGHFLQLEQPQRVGELILDFVGPA</sequence>
<proteinExistence type="predicted"/>
<dbReference type="PRINTS" id="PR00412">
    <property type="entry name" value="EPOXHYDRLASE"/>
</dbReference>
<dbReference type="OrthoDB" id="2987348at2"/>
<dbReference type="PANTHER" id="PTHR43329">
    <property type="entry name" value="EPOXIDE HYDROLASE"/>
    <property type="match status" value="1"/>
</dbReference>
<evidence type="ECO:0000313" key="4">
    <source>
        <dbReference type="Proteomes" id="UP000282551"/>
    </source>
</evidence>
<dbReference type="GO" id="GO:0004301">
    <property type="term" value="F:epoxide hydrolase activity"/>
    <property type="evidence" value="ECO:0007669"/>
    <property type="project" value="UniProtKB-EC"/>
</dbReference>
<keyword evidence="4" id="KW-1185">Reference proteome</keyword>
<keyword evidence="1 3" id="KW-0378">Hydrolase</keyword>
<dbReference type="Gene3D" id="3.40.50.1820">
    <property type="entry name" value="alpha/beta hydrolase"/>
    <property type="match status" value="1"/>
</dbReference>
<dbReference type="AlphaFoldDB" id="A0A3S4VFJ6"/>
<gene>
    <name evidence="3" type="ORF">NCTC10485_01072</name>
</gene>
<dbReference type="RefSeq" id="WP_126332773.1">
    <property type="nucleotide sequence ID" value="NZ_AP022604.1"/>
</dbReference>
<evidence type="ECO:0000313" key="3">
    <source>
        <dbReference type="EMBL" id="VEG46393.1"/>
    </source>
</evidence>
<dbReference type="InterPro" id="IPR000073">
    <property type="entry name" value="AB_hydrolase_1"/>
</dbReference>
<evidence type="ECO:0000259" key="2">
    <source>
        <dbReference type="Pfam" id="PF00561"/>
    </source>
</evidence>
<reference evidence="3 4" key="1">
    <citation type="submission" date="2018-12" db="EMBL/GenBank/DDBJ databases">
        <authorList>
            <consortium name="Pathogen Informatics"/>
        </authorList>
    </citation>
    <scope>NUCLEOTIDE SEQUENCE [LARGE SCALE GENOMIC DNA]</scope>
    <source>
        <strain evidence="3 4">NCTC10485</strain>
    </source>
</reference>
<organism evidence="3 4">
    <name type="scientific">Mycolicibacterium chitae</name>
    <name type="common">Mycobacterium chitae</name>
    <dbReference type="NCBI Taxonomy" id="1792"/>
    <lineage>
        <taxon>Bacteria</taxon>
        <taxon>Bacillati</taxon>
        <taxon>Actinomycetota</taxon>
        <taxon>Actinomycetes</taxon>
        <taxon>Mycobacteriales</taxon>
        <taxon>Mycobacteriaceae</taxon>
        <taxon>Mycolicibacterium</taxon>
    </lineage>
</organism>
<dbReference type="InterPro" id="IPR029058">
    <property type="entry name" value="AB_hydrolase_fold"/>
</dbReference>
<name>A0A3S4VFJ6_MYCCI</name>
<protein>
    <submittedName>
        <fullName evidence="3">Alpha/beta hydrolase fold protein</fullName>
        <ecNumber evidence="3">3.3.2.10</ecNumber>
    </submittedName>
</protein>
<accession>A0A3S4VFJ6</accession>
<dbReference type="Pfam" id="PF00561">
    <property type="entry name" value="Abhydrolase_1"/>
    <property type="match status" value="1"/>
</dbReference>
<dbReference type="Proteomes" id="UP000282551">
    <property type="component" value="Chromosome"/>
</dbReference>
<dbReference type="EMBL" id="LR134355">
    <property type="protein sequence ID" value="VEG46393.1"/>
    <property type="molecule type" value="Genomic_DNA"/>
</dbReference>